<dbReference type="SUPFAM" id="SSF81383">
    <property type="entry name" value="F-box domain"/>
    <property type="match status" value="1"/>
</dbReference>
<feature type="compositionally biased region" description="Acidic residues" evidence="1">
    <location>
        <begin position="13"/>
        <end position="22"/>
    </location>
</feature>
<comment type="caution">
    <text evidence="3">The sequence shown here is derived from an EMBL/GenBank/DDBJ whole genome shotgun (WGS) entry which is preliminary data.</text>
</comment>
<keyword evidence="4" id="KW-1185">Reference proteome</keyword>
<dbReference type="Gene3D" id="1.20.1280.50">
    <property type="match status" value="1"/>
</dbReference>
<gene>
    <name evidence="3" type="ORF">QBC37DRAFT_81180</name>
</gene>
<feature type="compositionally biased region" description="Low complexity" evidence="1">
    <location>
        <begin position="59"/>
        <end position="81"/>
    </location>
</feature>
<feature type="region of interest" description="Disordered" evidence="1">
    <location>
        <begin position="1"/>
        <end position="89"/>
    </location>
</feature>
<proteinExistence type="predicted"/>
<dbReference type="EMBL" id="MU858065">
    <property type="protein sequence ID" value="KAK4216813.1"/>
    <property type="molecule type" value="Genomic_DNA"/>
</dbReference>
<dbReference type="InterPro" id="IPR001810">
    <property type="entry name" value="F-box_dom"/>
</dbReference>
<reference evidence="3" key="2">
    <citation type="submission" date="2023-05" db="EMBL/GenBank/DDBJ databases">
        <authorList>
            <consortium name="Lawrence Berkeley National Laboratory"/>
            <person name="Steindorff A."/>
            <person name="Hensen N."/>
            <person name="Bonometti L."/>
            <person name="Westerberg I."/>
            <person name="Brannstrom I.O."/>
            <person name="Guillou S."/>
            <person name="Cros-Aarteil S."/>
            <person name="Calhoun S."/>
            <person name="Haridas S."/>
            <person name="Kuo A."/>
            <person name="Mondo S."/>
            <person name="Pangilinan J."/>
            <person name="Riley R."/>
            <person name="Labutti K."/>
            <person name="Andreopoulos B."/>
            <person name="Lipzen A."/>
            <person name="Chen C."/>
            <person name="Yanf M."/>
            <person name="Daum C."/>
            <person name="Ng V."/>
            <person name="Clum A."/>
            <person name="Ohm R."/>
            <person name="Martin F."/>
            <person name="Silar P."/>
            <person name="Natvig D."/>
            <person name="Lalanne C."/>
            <person name="Gautier V."/>
            <person name="Ament-Velasquez S.L."/>
            <person name="Kruys A."/>
            <person name="Hutchinson M.I."/>
            <person name="Powell A.J."/>
            <person name="Barry K."/>
            <person name="Miller A.N."/>
            <person name="Grigoriev I.V."/>
            <person name="Debuchy R."/>
            <person name="Gladieux P."/>
            <person name="Thoren M.H."/>
            <person name="Johannesson H."/>
        </authorList>
    </citation>
    <scope>NUCLEOTIDE SEQUENCE</scope>
    <source>
        <strain evidence="3">PSN293</strain>
    </source>
</reference>
<dbReference type="AlphaFoldDB" id="A0AAN6YCJ6"/>
<evidence type="ECO:0000313" key="4">
    <source>
        <dbReference type="Proteomes" id="UP001301769"/>
    </source>
</evidence>
<feature type="compositionally biased region" description="Pro residues" evidence="1">
    <location>
        <begin position="507"/>
        <end position="520"/>
    </location>
</feature>
<reference evidence="3" key="1">
    <citation type="journal article" date="2023" name="Mol. Phylogenet. Evol.">
        <title>Genome-scale phylogeny and comparative genomics of the fungal order Sordariales.</title>
        <authorList>
            <person name="Hensen N."/>
            <person name="Bonometti L."/>
            <person name="Westerberg I."/>
            <person name="Brannstrom I.O."/>
            <person name="Guillou S."/>
            <person name="Cros-Aarteil S."/>
            <person name="Calhoun S."/>
            <person name="Haridas S."/>
            <person name="Kuo A."/>
            <person name="Mondo S."/>
            <person name="Pangilinan J."/>
            <person name="Riley R."/>
            <person name="LaButti K."/>
            <person name="Andreopoulos B."/>
            <person name="Lipzen A."/>
            <person name="Chen C."/>
            <person name="Yan M."/>
            <person name="Daum C."/>
            <person name="Ng V."/>
            <person name="Clum A."/>
            <person name="Steindorff A."/>
            <person name="Ohm R.A."/>
            <person name="Martin F."/>
            <person name="Silar P."/>
            <person name="Natvig D.O."/>
            <person name="Lalanne C."/>
            <person name="Gautier V."/>
            <person name="Ament-Velasquez S.L."/>
            <person name="Kruys A."/>
            <person name="Hutchinson M.I."/>
            <person name="Powell A.J."/>
            <person name="Barry K."/>
            <person name="Miller A.N."/>
            <person name="Grigoriev I.V."/>
            <person name="Debuchy R."/>
            <person name="Gladieux P."/>
            <person name="Hiltunen Thoren M."/>
            <person name="Johannesson H."/>
        </authorList>
    </citation>
    <scope>NUCLEOTIDE SEQUENCE</scope>
    <source>
        <strain evidence="3">PSN293</strain>
    </source>
</reference>
<evidence type="ECO:0000256" key="1">
    <source>
        <dbReference type="SAM" id="MobiDB-lite"/>
    </source>
</evidence>
<evidence type="ECO:0000313" key="3">
    <source>
        <dbReference type="EMBL" id="KAK4216813.1"/>
    </source>
</evidence>
<dbReference type="SUPFAM" id="SSF50998">
    <property type="entry name" value="Quinoprotein alcohol dehydrogenase-like"/>
    <property type="match status" value="1"/>
</dbReference>
<dbReference type="InterPro" id="IPR011047">
    <property type="entry name" value="Quinoprotein_ADH-like_sf"/>
</dbReference>
<feature type="region of interest" description="Disordered" evidence="1">
    <location>
        <begin position="483"/>
        <end position="521"/>
    </location>
</feature>
<evidence type="ECO:0000259" key="2">
    <source>
        <dbReference type="PROSITE" id="PS50181"/>
    </source>
</evidence>
<name>A0AAN6YCJ6_9PEZI</name>
<dbReference type="SMART" id="SM00256">
    <property type="entry name" value="FBOX"/>
    <property type="match status" value="1"/>
</dbReference>
<protein>
    <recommendedName>
        <fullName evidence="2">F-box domain-containing protein</fullName>
    </recommendedName>
</protein>
<sequence>MAGTKRPNCWIDYDSDESDTLTEGDSTTKLTIAPTVAPDSKRRKVESHSQPRGGPPSSKPISSSSNLATTTTSSILPTSPARRPTRHGRDLLSPLSDELLIRILSFLPLQHLLSVAPVSRRFYHLAGDSQLWKALYYARFVLPRAMRIPGFRFNGAQPTSGTGTGHKLHYKGRRRLWVDGRRGGIVDDQYQQSQSQTGLGSGEDIGLEEKEVTAQPGVNWKRQYKIRYNWSRGKCVVEELKVGGDPHEESDGRRHGTEKKKMLAKVVEGIAITADEASGLRAWDLKTRKLVAQVDLATERVAPSCIAIDEKQPDAEVIDVSLGFVDGSFGVWRVFVGQKRIEGRYRHQKSSNGELIAMAFAYPYILTATESVLISLYTFDVPEKMADTGKARDGPLPAPYLLTSLNSHTSRPPLALSIRRAATTTIASIAYTFSTRRGWSIGIQDLHIRPSNVVGLKSTPEITTTQIAYTTPMDTGYVLRLPPTPPTTPRRHGIGSHRYINRGSTAQPPPQLPPPSPEPGPTSLCYTHPYLLATLPDNTLILHMCNSNASSLSISDGIRLWGHTSGVSDAEVTARGKAVSVSTRGEEMRVWELEGGRMTGIGSSRGVEIKPGSSSSSSSANRTGLEGDSIGYDWEERRNWVGFDDEMVIVLKERGGPGSESLMVYDFT</sequence>
<dbReference type="Proteomes" id="UP001301769">
    <property type="component" value="Unassembled WGS sequence"/>
</dbReference>
<dbReference type="Pfam" id="PF12937">
    <property type="entry name" value="F-box-like"/>
    <property type="match status" value="1"/>
</dbReference>
<dbReference type="Pfam" id="PF25499">
    <property type="entry name" value="Beta-prop_pof12"/>
    <property type="match status" value="1"/>
</dbReference>
<feature type="region of interest" description="Disordered" evidence="1">
    <location>
        <begin position="601"/>
        <end position="628"/>
    </location>
</feature>
<accession>A0AAN6YCJ6</accession>
<feature type="domain" description="F-box" evidence="2">
    <location>
        <begin position="89"/>
        <end position="135"/>
    </location>
</feature>
<dbReference type="PROSITE" id="PS50181">
    <property type="entry name" value="FBOX"/>
    <property type="match status" value="1"/>
</dbReference>
<dbReference type="InterPro" id="IPR036047">
    <property type="entry name" value="F-box-like_dom_sf"/>
</dbReference>
<organism evidence="3 4">
    <name type="scientific">Rhypophila decipiens</name>
    <dbReference type="NCBI Taxonomy" id="261697"/>
    <lineage>
        <taxon>Eukaryota</taxon>
        <taxon>Fungi</taxon>
        <taxon>Dikarya</taxon>
        <taxon>Ascomycota</taxon>
        <taxon>Pezizomycotina</taxon>
        <taxon>Sordariomycetes</taxon>
        <taxon>Sordariomycetidae</taxon>
        <taxon>Sordariales</taxon>
        <taxon>Naviculisporaceae</taxon>
        <taxon>Rhypophila</taxon>
    </lineage>
</organism>